<evidence type="ECO:0000313" key="12">
    <source>
        <dbReference type="EnsemblMetazoa" id="CLYHEMP008611.1"/>
    </source>
</evidence>
<dbReference type="GO" id="GO:0005737">
    <property type="term" value="C:cytoplasm"/>
    <property type="evidence" value="ECO:0007669"/>
    <property type="project" value="TreeGrafter"/>
</dbReference>
<dbReference type="Pfam" id="PF05770">
    <property type="entry name" value="Ins134_P3_kin"/>
    <property type="match status" value="1"/>
</dbReference>
<dbReference type="GO" id="GO:0047325">
    <property type="term" value="F:inositol-3,4,5,6-tetrakisphosphate 1-kinase activity"/>
    <property type="evidence" value="ECO:0007669"/>
    <property type="project" value="UniProtKB-EC"/>
</dbReference>
<keyword evidence="7 8" id="KW-0460">Magnesium</keyword>
<dbReference type="GO" id="GO:0052726">
    <property type="term" value="F:inositol-1,3,4-trisphosphate 5-kinase activity"/>
    <property type="evidence" value="ECO:0007669"/>
    <property type="project" value="InterPro"/>
</dbReference>
<comment type="cofactor">
    <cofactor evidence="8">
        <name>Mg(2+)</name>
        <dbReference type="ChEBI" id="CHEBI:18420"/>
    </cofactor>
    <text evidence="8">Binds 2 magnesium ions per subunit.</text>
</comment>
<feature type="binding site" evidence="9">
    <location>
        <begin position="187"/>
        <end position="198"/>
    </location>
    <ligand>
        <name>ATP</name>
        <dbReference type="ChEBI" id="CHEBI:30616"/>
    </ligand>
</feature>
<feature type="binding site" evidence="9">
    <location>
        <position position="14"/>
    </location>
    <ligand>
        <name>1D-myo-inositol 1,3,4-trisphosphate</name>
        <dbReference type="ChEBI" id="CHEBI:58414"/>
    </ligand>
</feature>
<dbReference type="EC" id="2.7.1.134" evidence="8"/>
<dbReference type="Pfam" id="PF17927">
    <property type="entry name" value="Ins134_P3_kin_N"/>
    <property type="match status" value="1"/>
</dbReference>
<evidence type="ECO:0000259" key="11">
    <source>
        <dbReference type="Pfam" id="PF17927"/>
    </source>
</evidence>
<dbReference type="GO" id="GO:0032957">
    <property type="term" value="P:inositol trisphosphate metabolic process"/>
    <property type="evidence" value="ECO:0007669"/>
    <property type="project" value="InterPro"/>
</dbReference>
<comment type="function">
    <text evidence="8">Kinase that can phosphorylate various inositol polyphosphate such as Ins(3,4,5,6)P4 or Ins(1,3,4)P3.</text>
</comment>
<comment type="subunit">
    <text evidence="8">Monomer.</text>
</comment>
<dbReference type="AlphaFoldDB" id="A0A7M5WL30"/>
<dbReference type="EnsemblMetazoa" id="CLYHEMT008611.1">
    <property type="protein sequence ID" value="CLYHEMP008611.1"/>
    <property type="gene ID" value="CLYHEMG008611"/>
</dbReference>
<comment type="catalytic activity">
    <reaction evidence="8">
        <text>1D-myo-inositol 3,4,5,6-tetrakisphosphate + ATP = 1D-myo-inositol 1,3,4,5,6-pentakisphosphate + ADP + H(+)</text>
        <dbReference type="Rhea" id="RHEA:12452"/>
        <dbReference type="ChEBI" id="CHEBI:15378"/>
        <dbReference type="ChEBI" id="CHEBI:30616"/>
        <dbReference type="ChEBI" id="CHEBI:57539"/>
        <dbReference type="ChEBI" id="CHEBI:57733"/>
        <dbReference type="ChEBI" id="CHEBI:456216"/>
        <dbReference type="EC" id="2.7.1.134"/>
    </reaction>
</comment>
<name>A0A7M5WL30_9CNID</name>
<dbReference type="GO" id="GO:0005524">
    <property type="term" value="F:ATP binding"/>
    <property type="evidence" value="ECO:0007669"/>
    <property type="project" value="UniProtKB-KW"/>
</dbReference>
<dbReference type="SUPFAM" id="SSF56059">
    <property type="entry name" value="Glutathione synthetase ATP-binding domain-like"/>
    <property type="match status" value="1"/>
</dbReference>
<keyword evidence="5 8" id="KW-0418">Kinase</keyword>
<dbReference type="PIRSF" id="PIRSF038186">
    <property type="entry name" value="ITPK"/>
    <property type="match status" value="1"/>
</dbReference>
<keyword evidence="2 8" id="KW-0808">Transferase</keyword>
<dbReference type="PANTHER" id="PTHR14217:SF1">
    <property type="entry name" value="INOSITOL-TETRAKISPHOSPHATE 1-KINASE"/>
    <property type="match status" value="1"/>
</dbReference>
<feature type="binding site" evidence="9">
    <location>
        <position position="103"/>
    </location>
    <ligand>
        <name>ATP</name>
        <dbReference type="ChEBI" id="CHEBI:30616"/>
    </ligand>
</feature>
<accession>A0A7M5WL30</accession>
<dbReference type="InterPro" id="IPR041429">
    <property type="entry name" value="ITPK1_N"/>
</dbReference>
<evidence type="ECO:0000256" key="9">
    <source>
        <dbReference type="PIRSR" id="PIRSR038186-1"/>
    </source>
</evidence>
<dbReference type="Proteomes" id="UP000594262">
    <property type="component" value="Unplaced"/>
</dbReference>
<evidence type="ECO:0000256" key="2">
    <source>
        <dbReference type="ARBA" id="ARBA00022679"/>
    </source>
</evidence>
<keyword evidence="13" id="KW-1185">Reference proteome</keyword>
<dbReference type="GeneID" id="136801403"/>
<keyword evidence="6 8" id="KW-0067">ATP-binding</keyword>
<evidence type="ECO:0000256" key="8">
    <source>
        <dbReference type="PIRNR" id="PIRNR038186"/>
    </source>
</evidence>
<keyword evidence="3 8" id="KW-0479">Metal-binding</keyword>
<evidence type="ECO:0000256" key="1">
    <source>
        <dbReference type="ARBA" id="ARBA00009601"/>
    </source>
</evidence>
<dbReference type="OrthoDB" id="6019981at2759"/>
<dbReference type="PANTHER" id="PTHR14217">
    <property type="entry name" value="INOSITOL-TETRAKISPHOSPHATE 1-KINASE"/>
    <property type="match status" value="1"/>
</dbReference>
<evidence type="ECO:0000256" key="6">
    <source>
        <dbReference type="ARBA" id="ARBA00022840"/>
    </source>
</evidence>
<evidence type="ECO:0000256" key="4">
    <source>
        <dbReference type="ARBA" id="ARBA00022741"/>
    </source>
</evidence>
<dbReference type="RefSeq" id="XP_066914140.1">
    <property type="nucleotide sequence ID" value="XM_067058039.1"/>
</dbReference>
<sequence length="335" mass="39081">MLPLRLGLCVPKGKATRMNLPDRILEACKKANIKVVNIDVEKCIEAQGPFDFILHKILDHYNDKEVGVEKAEQKIDDFVEYTKNHPEIIVVDNLEFCWRLTNRKLMIDLIRKCTFTLKDINVFLPKTLDVAEKYSFTNIKAEMNERYFQFPVVVKPYSAYFDNGAHLMSLVFNMDGLKKIKKPCLIQEFCNHSGKCYKVFVIGTRYHICERPSIQNLNEKMSELRTNSNIVFNSFQVSKTGQQFHEELHGVNPNQRCWMTSDEKSDLLDSEIIEEIITRMHNISGLYLYGFDILVERETNNYALIDINQFPSYKDIDQSHFANDLVFLLKSLKNQ</sequence>
<dbReference type="Gene3D" id="3.40.50.11370">
    <property type="match status" value="1"/>
</dbReference>
<evidence type="ECO:0000313" key="13">
    <source>
        <dbReference type="Proteomes" id="UP000594262"/>
    </source>
</evidence>
<keyword evidence="4 8" id="KW-0547">Nucleotide-binding</keyword>
<evidence type="ECO:0000256" key="5">
    <source>
        <dbReference type="ARBA" id="ARBA00022777"/>
    </source>
</evidence>
<feature type="binding site" evidence="9">
    <location>
        <position position="213"/>
    </location>
    <ligand>
        <name>ATP</name>
        <dbReference type="ChEBI" id="CHEBI:30616"/>
    </ligand>
</feature>
<dbReference type="GO" id="GO:0000287">
    <property type="term" value="F:magnesium ion binding"/>
    <property type="evidence" value="ECO:0007669"/>
    <property type="project" value="InterPro"/>
</dbReference>
<evidence type="ECO:0000259" key="10">
    <source>
        <dbReference type="Pfam" id="PF05770"/>
    </source>
</evidence>
<comment type="similarity">
    <text evidence="1 8">Belongs to the ITPK1 family.</text>
</comment>
<feature type="binding site" evidence="9">
    <location>
        <position position="166"/>
    </location>
    <ligand>
        <name>1D-myo-inositol 1,3,4-trisphosphate</name>
        <dbReference type="ChEBI" id="CHEBI:58414"/>
    </ligand>
</feature>
<feature type="binding site" evidence="9">
    <location>
        <position position="56"/>
    </location>
    <ligand>
        <name>1D-myo-inositol 1,3,4-trisphosphate</name>
        <dbReference type="ChEBI" id="CHEBI:58414"/>
    </ligand>
</feature>
<evidence type="ECO:0000256" key="7">
    <source>
        <dbReference type="ARBA" id="ARBA00022842"/>
    </source>
</evidence>
<dbReference type="InterPro" id="IPR040464">
    <property type="entry name" value="InsP(3)kin_ATP-grasp"/>
</dbReference>
<feature type="domain" description="Inositol 1,3,4-trisphosphate 5/6-kinase ATP-grasp" evidence="10">
    <location>
        <begin position="122"/>
        <end position="318"/>
    </location>
</feature>
<feature type="binding site" evidence="9">
    <location>
        <position position="155"/>
    </location>
    <ligand>
        <name>ATP</name>
        <dbReference type="ChEBI" id="CHEBI:30616"/>
    </ligand>
</feature>
<evidence type="ECO:0000256" key="3">
    <source>
        <dbReference type="ARBA" id="ARBA00022723"/>
    </source>
</evidence>
<protein>
    <recommendedName>
        <fullName evidence="8">Inositol-tetrakisphosphate 1-kinase</fullName>
        <ecNumber evidence="8">2.7.1.134</ecNumber>
    </recommendedName>
</protein>
<proteinExistence type="inferred from homology"/>
<dbReference type="Gene3D" id="3.30.1490.220">
    <property type="match status" value="1"/>
</dbReference>
<feature type="domain" description="Inositol-tetrakisphosphate 1-kinase N-terminal" evidence="11">
    <location>
        <begin position="14"/>
        <end position="94"/>
    </location>
</feature>
<dbReference type="GO" id="GO:0052725">
    <property type="term" value="F:inositol-1,3,4-trisphosphate 6-kinase activity"/>
    <property type="evidence" value="ECO:0007669"/>
    <property type="project" value="InterPro"/>
</dbReference>
<reference evidence="12" key="1">
    <citation type="submission" date="2021-01" db="UniProtKB">
        <authorList>
            <consortium name="EnsemblMetazoa"/>
        </authorList>
    </citation>
    <scope>IDENTIFICATION</scope>
</reference>
<feature type="binding site" evidence="9">
    <location>
        <position position="198"/>
    </location>
    <ligand>
        <name>1D-myo-inositol 1,3,4-trisphosphate</name>
        <dbReference type="ChEBI" id="CHEBI:58414"/>
    </ligand>
</feature>
<organism evidence="12 13">
    <name type="scientific">Clytia hemisphaerica</name>
    <dbReference type="NCBI Taxonomy" id="252671"/>
    <lineage>
        <taxon>Eukaryota</taxon>
        <taxon>Metazoa</taxon>
        <taxon>Cnidaria</taxon>
        <taxon>Hydrozoa</taxon>
        <taxon>Hydroidolina</taxon>
        <taxon>Leptothecata</taxon>
        <taxon>Obeliida</taxon>
        <taxon>Clytiidae</taxon>
        <taxon>Clytia</taxon>
    </lineage>
</organism>
<dbReference type="InterPro" id="IPR008656">
    <property type="entry name" value="Inositol_tetrakis-P_1-kinase"/>
</dbReference>